<dbReference type="RefSeq" id="WP_160364500.1">
    <property type="nucleotide sequence ID" value="NZ_JACEIB010000027.1"/>
</dbReference>
<evidence type="ECO:0000313" key="2">
    <source>
        <dbReference type="EMBL" id="MBA2936676.1"/>
    </source>
</evidence>
<dbReference type="EMBL" id="JACEIB010000027">
    <property type="protein sequence ID" value="MBA2936676.1"/>
    <property type="molecule type" value="Genomic_DNA"/>
</dbReference>
<feature type="region of interest" description="Disordered" evidence="1">
    <location>
        <begin position="1"/>
        <end position="57"/>
    </location>
</feature>
<name>A0A838LEX4_9SPHN</name>
<feature type="compositionally biased region" description="Acidic residues" evidence="1">
    <location>
        <begin position="33"/>
        <end position="44"/>
    </location>
</feature>
<dbReference type="Proteomes" id="UP000570166">
    <property type="component" value="Unassembled WGS sequence"/>
</dbReference>
<gene>
    <name evidence="2" type="ORF">HZF05_21565</name>
</gene>
<evidence type="ECO:0000313" key="3">
    <source>
        <dbReference type="Proteomes" id="UP000570166"/>
    </source>
</evidence>
<protein>
    <submittedName>
        <fullName evidence="2">Uncharacterized protein</fullName>
    </submittedName>
</protein>
<organism evidence="2 3">
    <name type="scientific">Sphingomonas chungangi</name>
    <dbReference type="NCBI Taxonomy" id="2683589"/>
    <lineage>
        <taxon>Bacteria</taxon>
        <taxon>Pseudomonadati</taxon>
        <taxon>Pseudomonadota</taxon>
        <taxon>Alphaproteobacteria</taxon>
        <taxon>Sphingomonadales</taxon>
        <taxon>Sphingomonadaceae</taxon>
        <taxon>Sphingomonas</taxon>
    </lineage>
</organism>
<sequence>MTTIDARAHNRPSNDGCNVTQDPRQASLMDTVSEPDPESDPAEQIEEKGEPFDGNHA</sequence>
<evidence type="ECO:0000256" key="1">
    <source>
        <dbReference type="SAM" id="MobiDB-lite"/>
    </source>
</evidence>
<keyword evidence="3" id="KW-1185">Reference proteome</keyword>
<comment type="caution">
    <text evidence="2">The sequence shown here is derived from an EMBL/GenBank/DDBJ whole genome shotgun (WGS) entry which is preliminary data.</text>
</comment>
<dbReference type="AlphaFoldDB" id="A0A838LEX4"/>
<feature type="compositionally biased region" description="Polar residues" evidence="1">
    <location>
        <begin position="11"/>
        <end position="30"/>
    </location>
</feature>
<accession>A0A838LEX4</accession>
<reference evidence="2 3" key="1">
    <citation type="submission" date="2020-07" db="EMBL/GenBank/DDBJ databases">
        <authorList>
            <person name="Sun Q."/>
        </authorList>
    </citation>
    <scope>NUCLEOTIDE SEQUENCE [LARGE SCALE GENOMIC DNA]</scope>
    <source>
        <strain evidence="2 3">CGMCC 1.13654</strain>
    </source>
</reference>
<feature type="compositionally biased region" description="Basic and acidic residues" evidence="1">
    <location>
        <begin position="45"/>
        <end position="57"/>
    </location>
</feature>
<proteinExistence type="predicted"/>